<accession>A0ACB9N1B0</accession>
<reference evidence="2" key="1">
    <citation type="journal article" date="2023" name="Front. Plant Sci.">
        <title>Chromosomal-level genome assembly of Melastoma candidum provides insights into trichome evolution.</title>
        <authorList>
            <person name="Zhong Y."/>
            <person name="Wu W."/>
            <person name="Sun C."/>
            <person name="Zou P."/>
            <person name="Liu Y."/>
            <person name="Dai S."/>
            <person name="Zhou R."/>
        </authorList>
    </citation>
    <scope>NUCLEOTIDE SEQUENCE [LARGE SCALE GENOMIC DNA]</scope>
</reference>
<proteinExistence type="predicted"/>
<evidence type="ECO:0000313" key="1">
    <source>
        <dbReference type="EMBL" id="KAI4329597.1"/>
    </source>
</evidence>
<evidence type="ECO:0000313" key="2">
    <source>
        <dbReference type="Proteomes" id="UP001057402"/>
    </source>
</evidence>
<gene>
    <name evidence="1" type="ORF">MLD38_027967</name>
</gene>
<name>A0ACB9N1B0_9MYRT</name>
<comment type="caution">
    <text evidence="1">The sequence shown here is derived from an EMBL/GenBank/DDBJ whole genome shotgun (WGS) entry which is preliminary data.</text>
</comment>
<protein>
    <submittedName>
        <fullName evidence="1">Uncharacterized protein</fullName>
    </submittedName>
</protein>
<keyword evidence="2" id="KW-1185">Reference proteome</keyword>
<dbReference type="Proteomes" id="UP001057402">
    <property type="component" value="Chromosome 8"/>
</dbReference>
<sequence length="1538" mass="172504">MGRKKRTPRPPPKQTVDSIPPPTSAAQPNADYDYGQAKAECERALTTLRRGNHTKALKLIKESCARLEGSPLASALLYRVQAAISLKVNLLINDTDDRYYGQAIDFGRRAVELSPLSVEFRFFYASLLFSIADEEKELKEVIAECERALRIKCPVDPYKERLQDGSQWRNGTGSERIGQVQDDLKGLIQRSNIDILSIWMRDLEGPIKGEKFNLVPIGWTTKDPFPERTVQKVQGPDEIKIVIKTLEERRKEIEARVNAARMLQPKMELPSAGGEANKSLDSARGDKVGEKRRVAVGMMPPSIMEKMDLVRNYWNSISEDVKERNFRVTIPELNRHYVKEKKRIAVEMLHDAVDCARSTKGWRFWACCGCNEKFGDSKSLMQHVVQDHQRSFLPKMQSVLPQEVDSEWLERILHFDWKPRDLSLATEMTGSLRPKCQAGNNGNDDCDGCFKDASNSSPDKEKDCEIGCDGSDDVEYKASICVHDHITYSVDDDNWLLSDDPGRLKALETISGLLEVLIRNKCLSTGHLTKVQQIAVEALQKLDSGSQLLQNDVDQLPACICFLGEYELRKILEFLHGLCQSASRSECHEKSSESLEETGFVSQDMEVKERVVLDGDVISIALNSQSNGSSIAEFNSTGDIAAFVPMNIESLLSWMSAGPSFKDSLRHYAQRNNHAVEILQKIEKEFHILHGMCEKKIDLLGFAEALQSMEDLCTNEGRRRGGTEEFLPRSCHSILQKRLEELQVDETDTRLDSGNKEVDAITRILREAEALNATQLGNEDAHGVENSKSTGYLHQVDTCIEVTIEKQKDECSSEVNKIDARIMKHVANMQQLEHELEALSGRDYRMIIVPLIKSYMKIRLEDLAEKDATEKSDAAREALLAELVLDSKEITKGGTNNSKHVRGQTKDKKRHKDNRKVKDSKTGGTNENPLINLEIGIADSLTTPSDKDHKGYDVPSNDNEVKELEQMRWKAKLAAMEGKLVENLPYQRQLEDEAKQRQLAQQGEKVAGILLKETDGDLLNVNLETQAKNDDKQKPPTRPIQSGEEDGPIHTIEVEGATSVPDITAPSDINQEKGVMEKSEGLSDGVSPDDGWVTHWRRRRRARWRGQSSILSSGKDENSVDETLELKGVTIESPSSYSAVLQGKTIRQSQAGEDDEERFQADLEQAIQESLALKNLGNVQSAIDEKDFTHGETGGARDATEVIGRGMQNKVGEYNCFLNVIIQSLWHIRRFHDEFLKRSPLDHAHVGDPCVVCALYEIFTALSLSAADVQREPVSPTSLRMALSNLYPDSNFFQEGQMNDASEVLGVIFDCLHKSFTHNSGVLNDDESLDGDSKGSLDCKDCLVHALFGLNILQRMNCQDCGLESRHLMYTSFFRNINASALRMMKMMSAQSSFEELLNLVEIIHRLPCDSDSGGCGKLNSIRHFLSASPHVFTTVLGWKNACEDATDISATLAALSPEIDISVLYCGIDQKQRHRLVSVVCYHGEHYHCFAYSHDQGRWNMYDDQIVKAIGSWEDVLAACEKSHVQPQVLFFEAVGE</sequence>
<organism evidence="1 2">
    <name type="scientific">Melastoma candidum</name>
    <dbReference type="NCBI Taxonomy" id="119954"/>
    <lineage>
        <taxon>Eukaryota</taxon>
        <taxon>Viridiplantae</taxon>
        <taxon>Streptophyta</taxon>
        <taxon>Embryophyta</taxon>
        <taxon>Tracheophyta</taxon>
        <taxon>Spermatophyta</taxon>
        <taxon>Magnoliopsida</taxon>
        <taxon>eudicotyledons</taxon>
        <taxon>Gunneridae</taxon>
        <taxon>Pentapetalae</taxon>
        <taxon>rosids</taxon>
        <taxon>malvids</taxon>
        <taxon>Myrtales</taxon>
        <taxon>Melastomataceae</taxon>
        <taxon>Melastomatoideae</taxon>
        <taxon>Melastomateae</taxon>
        <taxon>Melastoma</taxon>
    </lineage>
</organism>
<dbReference type="EMBL" id="CM042887">
    <property type="protein sequence ID" value="KAI4329597.1"/>
    <property type="molecule type" value="Genomic_DNA"/>
</dbReference>